<dbReference type="PANTHER" id="PTHR46564:SF1">
    <property type="entry name" value="TRANSPOSASE"/>
    <property type="match status" value="1"/>
</dbReference>
<dbReference type="Proteomes" id="UP000012153">
    <property type="component" value="Unassembled WGS sequence"/>
</dbReference>
<dbReference type="PANTHER" id="PTHR46564">
    <property type="entry name" value="TRANSPOSASE"/>
    <property type="match status" value="1"/>
</dbReference>
<evidence type="ECO:0000259" key="1">
    <source>
        <dbReference type="Pfam" id="PF13358"/>
    </source>
</evidence>
<comment type="caution">
    <text evidence="3">The sequence shown here is derived from an EMBL/GenBank/DDBJ whole genome shotgun (WGS) entry which is preliminary data.</text>
</comment>
<dbReference type="InterPro" id="IPR036397">
    <property type="entry name" value="RNaseH_sf"/>
</dbReference>
<name>M6UXX2_9LEPT</name>
<dbReference type="AlphaFoldDB" id="M6UXX2"/>
<dbReference type="EMBL" id="AHOP02000015">
    <property type="protein sequence ID" value="EMO42153.1"/>
    <property type="molecule type" value="Genomic_DNA"/>
</dbReference>
<dbReference type="GO" id="GO:0003677">
    <property type="term" value="F:DNA binding"/>
    <property type="evidence" value="ECO:0007669"/>
    <property type="project" value="UniProtKB-KW"/>
</dbReference>
<feature type="domain" description="Winged helix-turn helix" evidence="2">
    <location>
        <begin position="73"/>
        <end position="127"/>
    </location>
</feature>
<dbReference type="Gene3D" id="3.30.420.10">
    <property type="entry name" value="Ribonuclease H-like superfamily/Ribonuclease H"/>
    <property type="match status" value="1"/>
</dbReference>
<dbReference type="InterPro" id="IPR038717">
    <property type="entry name" value="Tc1-like_DDE_dom"/>
</dbReference>
<reference evidence="3 4" key="1">
    <citation type="submission" date="2013-01" db="EMBL/GenBank/DDBJ databases">
        <authorList>
            <person name="Harkins D.M."/>
            <person name="Durkin A.S."/>
            <person name="Brinkac L.M."/>
            <person name="Haft D.H."/>
            <person name="Selengut J.D."/>
            <person name="Sanka R."/>
            <person name="DePew J."/>
            <person name="Purushe J."/>
            <person name="Matthias M.A."/>
            <person name="Vinetz J.M."/>
            <person name="Sutton G.G."/>
            <person name="Nierman W.C."/>
            <person name="Fouts D.E."/>
        </authorList>
    </citation>
    <scope>NUCLEOTIDE SEQUENCE [LARGE SCALE GENOMIC DNA]</scope>
    <source>
        <strain evidence="3 4">ZUN142</strain>
    </source>
</reference>
<organism evidence="3 4">
    <name type="scientific">Leptospira noguchii serovar Autumnalis str. ZUN142</name>
    <dbReference type="NCBI Taxonomy" id="1085540"/>
    <lineage>
        <taxon>Bacteria</taxon>
        <taxon>Pseudomonadati</taxon>
        <taxon>Spirochaetota</taxon>
        <taxon>Spirochaetia</taxon>
        <taxon>Leptospirales</taxon>
        <taxon>Leptospiraceae</taxon>
        <taxon>Leptospira</taxon>
    </lineage>
</organism>
<proteinExistence type="predicted"/>
<keyword evidence="3" id="KW-0371">Homeobox</keyword>
<keyword evidence="3" id="KW-0238">DNA-binding</keyword>
<dbReference type="Pfam" id="PF13358">
    <property type="entry name" value="DDE_3"/>
    <property type="match status" value="1"/>
</dbReference>
<evidence type="ECO:0000259" key="2">
    <source>
        <dbReference type="Pfam" id="PF13592"/>
    </source>
</evidence>
<accession>M6UXX2</accession>
<dbReference type="InterPro" id="IPR047655">
    <property type="entry name" value="Transpos_IS630-like"/>
</dbReference>
<dbReference type="InterPro" id="IPR025959">
    <property type="entry name" value="Winged_HTH_dom"/>
</dbReference>
<protein>
    <submittedName>
        <fullName evidence="3">Homeodomain-like domain protein</fullName>
    </submittedName>
</protein>
<sequence length="317" mass="36568">MDGESPKAVSESLKLGRKTIFVWLRKYKDEGEEGLIPGKVKGKPPLLNTRQKQKLSRMIVGKDPRQYSLGSILWTRKLISDLILKEFGIKIGLTVISRILHSMNITPQKPLKIAYQKDPQAVKEWMKVTYPLIRQRAKRIGAEIYFMDETGIRSDSTVGRTWGKKGDKVILKDVGIRSKVNAISAVNIFGAFWYQTYTGKFTGAKFVELLKDFIKYRRKKVFLILDGHPTHKAKEVKEYLKLLNGKLEFYFLPGYSPDLNPDEFVWNHLKTNLLPKRFLGSKETILNAVRACLETIKADVKLVRSFFYAKSVFYLWD</sequence>
<gene>
    <name evidence="3" type="ORF">LEP1GSC186_0443</name>
</gene>
<dbReference type="Pfam" id="PF13592">
    <property type="entry name" value="HTH_33"/>
    <property type="match status" value="1"/>
</dbReference>
<feature type="domain" description="Tc1-like transposase DDE" evidence="1">
    <location>
        <begin position="144"/>
        <end position="284"/>
    </location>
</feature>
<dbReference type="NCBIfam" id="NF033545">
    <property type="entry name" value="transpos_IS630"/>
    <property type="match status" value="1"/>
</dbReference>
<evidence type="ECO:0000313" key="4">
    <source>
        <dbReference type="Proteomes" id="UP000012153"/>
    </source>
</evidence>
<evidence type="ECO:0000313" key="3">
    <source>
        <dbReference type="EMBL" id="EMO42153.1"/>
    </source>
</evidence>
<dbReference type="SUPFAM" id="SSF46689">
    <property type="entry name" value="Homeodomain-like"/>
    <property type="match status" value="1"/>
</dbReference>
<dbReference type="InterPro" id="IPR009057">
    <property type="entry name" value="Homeodomain-like_sf"/>
</dbReference>